<sequence>MIFYVHKDIYFIIYQLNMTHRNKWQETSFQTMKTTKPTPMWKMINGASSNPVSLVPPEEILGLGIPEGAASDDVDKDEDHHRHYKDHVYFPPLIPDVPQQTRLAGVAFVAELRLVIAPQVAVCVCIWVRRIRPQCRVHIAVAASCWRFTAPRLSKKKKKEPTGNQLDLP</sequence>
<evidence type="ECO:0000313" key="1">
    <source>
        <dbReference type="EMBL" id="KAK4765621.1"/>
    </source>
</evidence>
<keyword evidence="2" id="KW-1185">Reference proteome</keyword>
<dbReference type="Proteomes" id="UP001346149">
    <property type="component" value="Unassembled WGS sequence"/>
</dbReference>
<protein>
    <submittedName>
        <fullName evidence="1">Uncharacterized protein</fullName>
    </submittedName>
</protein>
<evidence type="ECO:0000313" key="2">
    <source>
        <dbReference type="Proteomes" id="UP001346149"/>
    </source>
</evidence>
<dbReference type="EMBL" id="JAXQNO010000023">
    <property type="protein sequence ID" value="KAK4765621.1"/>
    <property type="molecule type" value="Genomic_DNA"/>
</dbReference>
<proteinExistence type="predicted"/>
<gene>
    <name evidence="1" type="ORF">SAY86_026711</name>
</gene>
<dbReference type="AlphaFoldDB" id="A0AAN7KK88"/>
<comment type="caution">
    <text evidence="1">The sequence shown here is derived from an EMBL/GenBank/DDBJ whole genome shotgun (WGS) entry which is preliminary data.</text>
</comment>
<reference evidence="1 2" key="1">
    <citation type="journal article" date="2023" name="Hortic Res">
        <title>Pangenome of water caltrop reveals structural variations and asymmetric subgenome divergence after allopolyploidization.</title>
        <authorList>
            <person name="Zhang X."/>
            <person name="Chen Y."/>
            <person name="Wang L."/>
            <person name="Yuan Y."/>
            <person name="Fang M."/>
            <person name="Shi L."/>
            <person name="Lu R."/>
            <person name="Comes H.P."/>
            <person name="Ma Y."/>
            <person name="Chen Y."/>
            <person name="Huang G."/>
            <person name="Zhou Y."/>
            <person name="Zheng Z."/>
            <person name="Qiu Y."/>
        </authorList>
    </citation>
    <scope>NUCLEOTIDE SEQUENCE [LARGE SCALE GENOMIC DNA]</scope>
    <source>
        <strain evidence="1">F231</strain>
    </source>
</reference>
<accession>A0AAN7KK88</accession>
<name>A0AAN7KK88_TRANT</name>
<organism evidence="1 2">
    <name type="scientific">Trapa natans</name>
    <name type="common">Water chestnut</name>
    <dbReference type="NCBI Taxonomy" id="22666"/>
    <lineage>
        <taxon>Eukaryota</taxon>
        <taxon>Viridiplantae</taxon>
        <taxon>Streptophyta</taxon>
        <taxon>Embryophyta</taxon>
        <taxon>Tracheophyta</taxon>
        <taxon>Spermatophyta</taxon>
        <taxon>Magnoliopsida</taxon>
        <taxon>eudicotyledons</taxon>
        <taxon>Gunneridae</taxon>
        <taxon>Pentapetalae</taxon>
        <taxon>rosids</taxon>
        <taxon>malvids</taxon>
        <taxon>Myrtales</taxon>
        <taxon>Lythraceae</taxon>
        <taxon>Trapa</taxon>
    </lineage>
</organism>